<dbReference type="Gene3D" id="3.10.20.370">
    <property type="match status" value="1"/>
</dbReference>
<organism evidence="2">
    <name type="scientific">Tanacetum cinerariifolium</name>
    <name type="common">Dalmatian daisy</name>
    <name type="synonym">Chrysanthemum cinerariifolium</name>
    <dbReference type="NCBI Taxonomy" id="118510"/>
    <lineage>
        <taxon>Eukaryota</taxon>
        <taxon>Viridiplantae</taxon>
        <taxon>Streptophyta</taxon>
        <taxon>Embryophyta</taxon>
        <taxon>Tracheophyta</taxon>
        <taxon>Spermatophyta</taxon>
        <taxon>Magnoliopsida</taxon>
        <taxon>eudicotyledons</taxon>
        <taxon>Gunneridae</taxon>
        <taxon>Pentapetalae</taxon>
        <taxon>asterids</taxon>
        <taxon>campanulids</taxon>
        <taxon>Asterales</taxon>
        <taxon>Asteraceae</taxon>
        <taxon>Asteroideae</taxon>
        <taxon>Anthemideae</taxon>
        <taxon>Anthemidinae</taxon>
        <taxon>Tanacetum</taxon>
    </lineage>
</organism>
<dbReference type="InterPro" id="IPR043502">
    <property type="entry name" value="DNA/RNA_pol_sf"/>
</dbReference>
<sequence length="630" mass="73293">MQAYFIILKGYLQEKIWDELYRIETSMENVEGCLCCRGLYGEEERDVAILKTKRWIVVLISSFWVKEKLCSAPILSLSKGTENFMVYCDASHKGLGAVLMQKEKVIAYASRQLKVHEKNYTTHDLELGAVVFALKIWRHYLYGTKSEEMKEENVKEENVRGMDKEFETRLDGTLCIRNRTWLPHKMYHDLKKLYWWPTIKADIATYVSKCLTCSKVKAEYQKPSDLLVQPKIPRWKGEKIKMDFVTKLSKTSSEFDMIWIIIDRLTKSAHFLPMKETDSMKRLTRLYIKEVVSQHGVPVSIILDKNSRFTSRFWQSLKKDLGSIPINRGLIQAISISLPPQPIGEATKASNLQRIPPGIFFDYRVTLGFGLTAGLDLACPIIRLSSQYGIHREIAWMGLTLKISPLSSILNLHKKTMHPVEVSLRIEEDRVKIKMNKQECNFTTAVSEHLNERPTSQDELSYEADSKTHWCEPVHQEHEKGYILWALCDPYHEICDGGGILDKKLKHYWKSTNDDDHIGLEWERLSCTYWVRARDMDDLEGIINYLEPKLYDGFIDHNDEAYKRRRNELLGMPYTKPPPIVKEEAKITKYNLGLASCNPHFDECDGGDNPRANKEYWESSNDDMRFWKSM</sequence>
<dbReference type="GO" id="GO:0003676">
    <property type="term" value="F:nucleic acid binding"/>
    <property type="evidence" value="ECO:0007669"/>
    <property type="project" value="InterPro"/>
</dbReference>
<evidence type="ECO:0000259" key="1">
    <source>
        <dbReference type="PROSITE" id="PS50994"/>
    </source>
</evidence>
<dbReference type="GO" id="GO:0015074">
    <property type="term" value="P:DNA integration"/>
    <property type="evidence" value="ECO:0007669"/>
    <property type="project" value="InterPro"/>
</dbReference>
<comment type="caution">
    <text evidence="2">The sequence shown here is derived from an EMBL/GenBank/DDBJ whole genome shotgun (WGS) entry which is preliminary data.</text>
</comment>
<dbReference type="InterPro" id="IPR041577">
    <property type="entry name" value="RT_RNaseH_2"/>
</dbReference>
<dbReference type="PANTHER" id="PTHR37984:SF15">
    <property type="entry name" value="INTEGRASE CATALYTIC DOMAIN-CONTAINING PROTEIN"/>
    <property type="match status" value="1"/>
</dbReference>
<dbReference type="Gene3D" id="3.30.420.10">
    <property type="entry name" value="Ribonuclease H-like superfamily/Ribonuclease H"/>
    <property type="match status" value="1"/>
</dbReference>
<dbReference type="InterPro" id="IPR012337">
    <property type="entry name" value="RNaseH-like_sf"/>
</dbReference>
<name>A0A6L2KAZ9_TANCI</name>
<dbReference type="InterPro" id="IPR050951">
    <property type="entry name" value="Retrovirus_Pol_polyprotein"/>
</dbReference>
<dbReference type="PROSITE" id="PS50994">
    <property type="entry name" value="INTEGRASE"/>
    <property type="match status" value="1"/>
</dbReference>
<dbReference type="Pfam" id="PF17921">
    <property type="entry name" value="Integrase_H2C2"/>
    <property type="match status" value="1"/>
</dbReference>
<dbReference type="SUPFAM" id="SSF56672">
    <property type="entry name" value="DNA/RNA polymerases"/>
    <property type="match status" value="1"/>
</dbReference>
<dbReference type="InterPro" id="IPR001584">
    <property type="entry name" value="Integrase_cat-core"/>
</dbReference>
<dbReference type="InterPro" id="IPR036397">
    <property type="entry name" value="RNaseH_sf"/>
</dbReference>
<dbReference type="FunFam" id="3.10.20.370:FF:000001">
    <property type="entry name" value="Retrovirus-related Pol polyprotein from transposon 17.6-like protein"/>
    <property type="match status" value="1"/>
</dbReference>
<dbReference type="PANTHER" id="PTHR37984">
    <property type="entry name" value="PROTEIN CBG26694"/>
    <property type="match status" value="1"/>
</dbReference>
<dbReference type="SUPFAM" id="SSF53098">
    <property type="entry name" value="Ribonuclease H-like"/>
    <property type="match status" value="1"/>
</dbReference>
<protein>
    <recommendedName>
        <fullName evidence="1">Integrase catalytic domain-containing protein</fullName>
    </recommendedName>
</protein>
<dbReference type="InterPro" id="IPR041588">
    <property type="entry name" value="Integrase_H2C2"/>
</dbReference>
<dbReference type="EMBL" id="BKCJ010002084">
    <property type="protein sequence ID" value="GEU46129.1"/>
    <property type="molecule type" value="Genomic_DNA"/>
</dbReference>
<feature type="domain" description="Integrase catalytic" evidence="1">
    <location>
        <begin position="229"/>
        <end position="346"/>
    </location>
</feature>
<dbReference type="Gene3D" id="1.10.340.70">
    <property type="match status" value="1"/>
</dbReference>
<accession>A0A6L2KAZ9</accession>
<gene>
    <name evidence="2" type="ORF">Tci_018107</name>
</gene>
<dbReference type="Pfam" id="PF17919">
    <property type="entry name" value="RT_RNaseH_2"/>
    <property type="match status" value="1"/>
</dbReference>
<reference evidence="2" key="1">
    <citation type="journal article" date="2019" name="Sci. Rep.">
        <title>Draft genome of Tanacetum cinerariifolium, the natural source of mosquito coil.</title>
        <authorList>
            <person name="Yamashiro T."/>
            <person name="Shiraishi A."/>
            <person name="Satake H."/>
            <person name="Nakayama K."/>
        </authorList>
    </citation>
    <scope>NUCLEOTIDE SEQUENCE</scope>
</reference>
<dbReference type="AlphaFoldDB" id="A0A6L2KAZ9"/>
<proteinExistence type="predicted"/>
<evidence type="ECO:0000313" key="2">
    <source>
        <dbReference type="EMBL" id="GEU46129.1"/>
    </source>
</evidence>